<dbReference type="Proteomes" id="UP000015381">
    <property type="component" value="Chromosome I"/>
</dbReference>
<evidence type="ECO:0000313" key="2">
    <source>
        <dbReference type="EMBL" id="CCQ32447.1"/>
    </source>
</evidence>
<feature type="domain" description="GP-PDE" evidence="1">
    <location>
        <begin position="18"/>
        <end position="237"/>
    </location>
</feature>
<proteinExistence type="predicted"/>
<dbReference type="SUPFAM" id="SSF51695">
    <property type="entry name" value="PLC-like phosphodiesterases"/>
    <property type="match status" value="1"/>
</dbReference>
<dbReference type="Gene3D" id="3.20.20.190">
    <property type="entry name" value="Phosphatidylinositol (PI) phosphodiesterase"/>
    <property type="match status" value="1"/>
</dbReference>
<keyword evidence="2" id="KW-0378">Hydrolase</keyword>
<dbReference type="InterPro" id="IPR030395">
    <property type="entry name" value="GP_PDE_dom"/>
</dbReference>
<dbReference type="PANTHER" id="PTHR46211">
    <property type="entry name" value="GLYCEROPHOSPHORYL DIESTER PHOSPHODIESTERASE"/>
    <property type="match status" value="1"/>
</dbReference>
<evidence type="ECO:0000313" key="3">
    <source>
        <dbReference type="Proteomes" id="UP000015381"/>
    </source>
</evidence>
<dbReference type="HOGENOM" id="CLU_030006_3_3_2"/>
<dbReference type="PROSITE" id="PS51704">
    <property type="entry name" value="GP_PDE"/>
    <property type="match status" value="1"/>
</dbReference>
<dbReference type="InterPro" id="IPR017946">
    <property type="entry name" value="PLC-like_Pdiesterase_TIM-brl"/>
</dbReference>
<organism evidence="2 3">
    <name type="scientific">Halorhabdus tiamatea SARL4B</name>
    <dbReference type="NCBI Taxonomy" id="1033806"/>
    <lineage>
        <taxon>Archaea</taxon>
        <taxon>Methanobacteriati</taxon>
        <taxon>Methanobacteriota</taxon>
        <taxon>Stenosarchaea group</taxon>
        <taxon>Halobacteria</taxon>
        <taxon>Halobacteriales</taxon>
        <taxon>Haloarculaceae</taxon>
        <taxon>Halorhabdus</taxon>
    </lineage>
</organism>
<name>F7PH30_9EURY</name>
<accession>F7PH30</accession>
<dbReference type="PATRIC" id="fig|1033806.12.peg.295"/>
<dbReference type="CDD" id="cd08556">
    <property type="entry name" value="GDPD"/>
    <property type="match status" value="1"/>
</dbReference>
<dbReference type="Pfam" id="PF03009">
    <property type="entry name" value="GDPD"/>
    <property type="match status" value="1"/>
</dbReference>
<evidence type="ECO:0000259" key="1">
    <source>
        <dbReference type="PROSITE" id="PS51704"/>
    </source>
</evidence>
<gene>
    <name evidence="2" type="ORF">HTIA_0297</name>
</gene>
<keyword evidence="3" id="KW-1185">Reference proteome</keyword>
<dbReference type="AlphaFoldDB" id="F7PH30"/>
<sequence>MDPLLEKAFEGGRGTDGMRCIAHRGFAGLYPENTLTAVRQAAAQADMIEVDIRRCGSGELVVFHDETVDRLTDETGAVADHSADELAAMDVDGSGEGIPTLADVLDVVPSDVGLDLELKESGLIEDVQTAVEGTDIDVWLSSFDTDVVATAAETTDWPVVLIVDDASEAAIERAAGIGCAGIAPHWRLIDFALIERAHRSNLSVYAWPINDIERAQSLRKMEVDGIVAEEPTACPGD</sequence>
<dbReference type="GO" id="GO:0006629">
    <property type="term" value="P:lipid metabolic process"/>
    <property type="evidence" value="ECO:0007669"/>
    <property type="project" value="InterPro"/>
</dbReference>
<dbReference type="PANTHER" id="PTHR46211:SF14">
    <property type="entry name" value="GLYCEROPHOSPHODIESTER PHOSPHODIESTERASE"/>
    <property type="match status" value="1"/>
</dbReference>
<protein>
    <submittedName>
        <fullName evidence="2">Glycerophosphoryl diester phosphodiesterase</fullName>
        <ecNumber evidence="2">3.1.4.46</ecNumber>
    </submittedName>
</protein>
<reference evidence="2 3" key="1">
    <citation type="journal article" date="2014" name="Environ. Microbiol.">
        <title>Halorhabdus tiamatea: proteogenomics and glycosidase activity measurements identify the first cultivated euryarchaeon from a deep-sea anoxic brine lake as potential polysaccharide degrader.</title>
        <authorList>
            <person name="Werner J."/>
            <person name="Ferrer M."/>
            <person name="Michel G."/>
            <person name="Mann A.J."/>
            <person name="Huang S."/>
            <person name="Juarez S."/>
            <person name="Ciordia S."/>
            <person name="Albar J.P."/>
            <person name="Alcaide M."/>
            <person name="La Cono V."/>
            <person name="Yakimov M.M."/>
            <person name="Antunes A."/>
            <person name="Taborda M."/>
            <person name="Da Costa M.S."/>
            <person name="Amann R.I."/>
            <person name="Gloeckner F.O."/>
            <person name="Golyshina O.V."/>
            <person name="Golyshin P.N."/>
            <person name="Teeling H."/>
        </authorList>
    </citation>
    <scope>NUCLEOTIDE SEQUENCE [LARGE SCALE GENOMIC DNA]</scope>
    <source>
        <strain evidence="3">SARL4B</strain>
    </source>
</reference>
<dbReference type="EC" id="3.1.4.46" evidence="2"/>
<dbReference type="KEGG" id="hti:HTIA_0297"/>
<dbReference type="EMBL" id="HF571520">
    <property type="protein sequence ID" value="CCQ32447.1"/>
    <property type="molecule type" value="Genomic_DNA"/>
</dbReference>
<dbReference type="GO" id="GO:0008889">
    <property type="term" value="F:glycerophosphodiester phosphodiesterase activity"/>
    <property type="evidence" value="ECO:0007669"/>
    <property type="project" value="UniProtKB-EC"/>
</dbReference>